<dbReference type="Proteomes" id="UP000644699">
    <property type="component" value="Unassembled WGS sequence"/>
</dbReference>
<evidence type="ECO:0000256" key="1">
    <source>
        <dbReference type="SAM" id="MobiDB-lite"/>
    </source>
</evidence>
<name>A0A917E9H6_9HYPH</name>
<protein>
    <submittedName>
        <fullName evidence="2">Uncharacterized protein</fullName>
    </submittedName>
</protein>
<reference evidence="2" key="2">
    <citation type="submission" date="2020-09" db="EMBL/GenBank/DDBJ databases">
        <authorList>
            <person name="Sun Q."/>
            <person name="Zhou Y."/>
        </authorList>
    </citation>
    <scope>NUCLEOTIDE SEQUENCE</scope>
    <source>
        <strain evidence="2">CGMCC 1.15367</strain>
    </source>
</reference>
<accession>A0A917E9H6</accession>
<proteinExistence type="predicted"/>
<reference evidence="2" key="1">
    <citation type="journal article" date="2014" name="Int. J. Syst. Evol. Microbiol.">
        <title>Complete genome sequence of Corynebacterium casei LMG S-19264T (=DSM 44701T), isolated from a smear-ripened cheese.</title>
        <authorList>
            <consortium name="US DOE Joint Genome Institute (JGI-PGF)"/>
            <person name="Walter F."/>
            <person name="Albersmeier A."/>
            <person name="Kalinowski J."/>
            <person name="Ruckert C."/>
        </authorList>
    </citation>
    <scope>NUCLEOTIDE SEQUENCE</scope>
    <source>
        <strain evidence="2">CGMCC 1.15367</strain>
    </source>
</reference>
<feature type="region of interest" description="Disordered" evidence="1">
    <location>
        <begin position="1"/>
        <end position="29"/>
    </location>
</feature>
<feature type="region of interest" description="Disordered" evidence="1">
    <location>
        <begin position="45"/>
        <end position="65"/>
    </location>
</feature>
<evidence type="ECO:0000313" key="3">
    <source>
        <dbReference type="Proteomes" id="UP000644699"/>
    </source>
</evidence>
<dbReference type="EMBL" id="BMIQ01000007">
    <property type="protein sequence ID" value="GGE17278.1"/>
    <property type="molecule type" value="Genomic_DNA"/>
</dbReference>
<evidence type="ECO:0000313" key="2">
    <source>
        <dbReference type="EMBL" id="GGE17278.1"/>
    </source>
</evidence>
<sequence>MSHKALAEGAAAFARGEARTANPHDADSEDWLCWRDGFEQARAFAERGTARPEGAVDAPPASPAA</sequence>
<gene>
    <name evidence="2" type="ORF">GCM10011390_40470</name>
</gene>
<organism evidence="2 3">
    <name type="scientific">Aureimonas endophytica</name>
    <dbReference type="NCBI Taxonomy" id="2027858"/>
    <lineage>
        <taxon>Bacteria</taxon>
        <taxon>Pseudomonadati</taxon>
        <taxon>Pseudomonadota</taxon>
        <taxon>Alphaproteobacteria</taxon>
        <taxon>Hyphomicrobiales</taxon>
        <taxon>Aurantimonadaceae</taxon>
        <taxon>Aureimonas</taxon>
    </lineage>
</organism>
<dbReference type="AlphaFoldDB" id="A0A917E9H6"/>
<dbReference type="RefSeq" id="WP_188911676.1">
    <property type="nucleotide sequence ID" value="NZ_BMIQ01000007.1"/>
</dbReference>
<keyword evidence="3" id="KW-1185">Reference proteome</keyword>
<feature type="compositionally biased region" description="Basic and acidic residues" evidence="1">
    <location>
        <begin position="16"/>
        <end position="29"/>
    </location>
</feature>
<comment type="caution">
    <text evidence="2">The sequence shown here is derived from an EMBL/GenBank/DDBJ whole genome shotgun (WGS) entry which is preliminary data.</text>
</comment>